<dbReference type="Pfam" id="PF13619">
    <property type="entry name" value="KTSC"/>
    <property type="match status" value="1"/>
</dbReference>
<evidence type="ECO:0000259" key="1">
    <source>
        <dbReference type="Pfam" id="PF13619"/>
    </source>
</evidence>
<dbReference type="STRING" id="211165.GCA_000317285_04541"/>
<keyword evidence="3" id="KW-1185">Reference proteome</keyword>
<dbReference type="InterPro" id="IPR025309">
    <property type="entry name" value="KTSC_dom"/>
</dbReference>
<dbReference type="OrthoDB" id="8612029at2"/>
<sequence length="141" mass="15787">MKLSKLDLSNVVAIAHTQGNLQLLLDLGGKELEFLEISLPVETFEGLQYLNEIVAQAKAKPPFADSIAVFPVKSPMVNALRYEGSNKILQVEFPSQTVSQYTGVEKNTCQDLQETGSAGRFFNKKFRGKYQYDRIDVDHDC</sequence>
<name>A0A3S1A986_CHLFR</name>
<evidence type="ECO:0000313" key="3">
    <source>
        <dbReference type="Proteomes" id="UP000268857"/>
    </source>
</evidence>
<proteinExistence type="predicted"/>
<dbReference type="AlphaFoldDB" id="A0A3S1A986"/>
<gene>
    <name evidence="2" type="ORF">PCC6912_60020</name>
</gene>
<accession>A0A3S1A986</accession>
<evidence type="ECO:0000313" key="2">
    <source>
        <dbReference type="EMBL" id="RUR72860.1"/>
    </source>
</evidence>
<dbReference type="Proteomes" id="UP000268857">
    <property type="component" value="Unassembled WGS sequence"/>
</dbReference>
<dbReference type="RefSeq" id="WP_016874900.1">
    <property type="nucleotide sequence ID" value="NZ_AJLN01000109.1"/>
</dbReference>
<protein>
    <recommendedName>
        <fullName evidence="1">KTSC domain-containing protein</fullName>
    </recommendedName>
</protein>
<dbReference type="EMBL" id="RSCJ01000041">
    <property type="protein sequence ID" value="RUR72860.1"/>
    <property type="molecule type" value="Genomic_DNA"/>
</dbReference>
<reference evidence="2 3" key="1">
    <citation type="journal article" date="2019" name="Genome Biol. Evol.">
        <title>Day and night: Metabolic profiles and evolutionary relationships of six axenic non-marine cyanobacteria.</title>
        <authorList>
            <person name="Will S.E."/>
            <person name="Henke P."/>
            <person name="Boedeker C."/>
            <person name="Huang S."/>
            <person name="Brinkmann H."/>
            <person name="Rohde M."/>
            <person name="Jarek M."/>
            <person name="Friedl T."/>
            <person name="Seufert S."/>
            <person name="Schumacher M."/>
            <person name="Overmann J."/>
            <person name="Neumann-Schaal M."/>
            <person name="Petersen J."/>
        </authorList>
    </citation>
    <scope>NUCLEOTIDE SEQUENCE [LARGE SCALE GENOMIC DNA]</scope>
    <source>
        <strain evidence="2 3">PCC 6912</strain>
    </source>
</reference>
<comment type="caution">
    <text evidence="2">The sequence shown here is derived from an EMBL/GenBank/DDBJ whole genome shotgun (WGS) entry which is preliminary data.</text>
</comment>
<feature type="domain" description="KTSC" evidence="1">
    <location>
        <begin position="74"/>
        <end position="130"/>
    </location>
</feature>
<organism evidence="2 3">
    <name type="scientific">Chlorogloeopsis fritschii PCC 6912</name>
    <dbReference type="NCBI Taxonomy" id="211165"/>
    <lineage>
        <taxon>Bacteria</taxon>
        <taxon>Bacillati</taxon>
        <taxon>Cyanobacteriota</taxon>
        <taxon>Cyanophyceae</taxon>
        <taxon>Nostocales</taxon>
        <taxon>Chlorogloeopsidaceae</taxon>
        <taxon>Chlorogloeopsis</taxon>
    </lineage>
</organism>